<dbReference type="GO" id="GO:0007165">
    <property type="term" value="P:signal transduction"/>
    <property type="evidence" value="ECO:0007669"/>
    <property type="project" value="InterPro"/>
</dbReference>
<feature type="repeat" description="WD" evidence="3">
    <location>
        <begin position="1046"/>
        <end position="1076"/>
    </location>
</feature>
<keyword evidence="2" id="KW-0677">Repeat</keyword>
<feature type="repeat" description="WD" evidence="3">
    <location>
        <begin position="797"/>
        <end position="828"/>
    </location>
</feature>
<dbReference type="PROSITE" id="PS00678">
    <property type="entry name" value="WD_REPEATS_1"/>
    <property type="match status" value="2"/>
</dbReference>
<dbReference type="InterPro" id="IPR011047">
    <property type="entry name" value="Quinoprotein_ADH-like_sf"/>
</dbReference>
<keyword evidence="4" id="KW-0812">Transmembrane</keyword>
<organism evidence="6">
    <name type="scientific">Leptolyngbya sp. ISBN3-Nov-94-8</name>
    <dbReference type="NCBI Taxonomy" id="1798139"/>
    <lineage>
        <taxon>Bacteria</taxon>
        <taxon>Bacillati</taxon>
        <taxon>Cyanobacteriota</taxon>
        <taxon>Cyanophyceae</taxon>
        <taxon>Leptolyngbyales</taxon>
        <taxon>Leptolyngbyaceae</taxon>
        <taxon>Leptolyngbya group</taxon>
        <taxon>Leptolyngbya</taxon>
    </lineage>
</organism>
<dbReference type="InterPro" id="IPR020472">
    <property type="entry name" value="WD40_PAC1"/>
</dbReference>
<evidence type="ECO:0000256" key="4">
    <source>
        <dbReference type="SAM" id="Phobius"/>
    </source>
</evidence>
<dbReference type="PROSITE" id="PS50294">
    <property type="entry name" value="WD_REPEATS_REGION"/>
    <property type="match status" value="13"/>
</dbReference>
<dbReference type="PANTHER" id="PTHR44019:SF8">
    <property type="entry name" value="POC1 CENTRIOLAR PROTEIN HOMOLOG"/>
    <property type="match status" value="1"/>
</dbReference>
<feature type="repeat" description="WD" evidence="3">
    <location>
        <begin position="964"/>
        <end position="996"/>
    </location>
</feature>
<proteinExistence type="predicted"/>
<sequence length="1411" mass="159156">MKRYSLNTSNTNTSCIMTHYQDAFISYGRADSKAFATKLNDQLVDQGLDVWFDFEDIPLGVDYQKQIDTGIDRADNFLFIISPHSVNSSYCSLEIERAISRGKRIIPILHVEEISREIWQQRNPQGADADWEGYKAAGKHSSFLNMHAAIAKINWIYYREGIDDLDQSFQGLLAILQKQKKYVHRHTILLKQALYWEYHQKQSGYLLIGKERQTAEAWLTQPFKDEQPPCLPTNLHCEFITESTKNAHNLMTQVFLAHAEEDISFREQLRQRLMRENITVWTNKTDILTGTDFKRALKVGIEETDNIIYILSPAALGSTYCQREIAYAQLLNKRIIPLLVKPLDMQRLPPRQRSLQFINFSDNTSLEQYEDDIAKLLRILRHGADYHSEHKQLLAKALKWKRQHRNPSILLRGYNLRHAETWLKVAQDRLQQGPTKLQTTFIKESLRQPPAQSLDVFISYSRSDSEFARRLNDTLQIQGKTTWFDQESISFGVDFQQEIYRGIASTDNFLFVISPQAVNSPYCADEVAYAASLNKRFIPLLYQSVDTQQLPPELAKIHWIDFSPQTHDFLTSFSQLVRTLDTDRNHVQSHTKWCQLAIEWEQKDRSADLLLRGSELVIAEAWLQEAEIGKKQPPATSLQQAFIHASRAAQRSEEAAEQQRQIHLLQLQKERTQEAETRLAEQKKYAKRQRWFVGVLSVALIVATGLGVVALMLFGWARVSEQQAKTSEQQAKANEVEAISHTSEALFVSHHQLEALQAALQAGRELETMINPTDQQTIPVIRALGSVLYGIHEANRFSGHANLVSDISYSPDGKHLASVSWDHTLRLWRWDGKLLRVFKGHNEAIYSVAFSPDGQTLASASGDRTVKLWDIEGTLLKTLSGHRKTVRAVEFSPNGQLLGSASDDGDIRIWNRDGTLRQTLTAHHGGSPVLTLVFSPDGQTLASGGGDGTIKLWSVEDNQPAKLLSGHRQAISSIVFSPDGATIASSSRDRTIRLWNSDGTARQELKGHTASVDSVTFSHDGERLASGSRDRTIKLWSLTGQLLKTLQGHENEVQTVTFSPNHQLASASADNTIRIWHTQEDLVTVLDEHKEPMRDVSFSPDGTLMAVAEGKNDIKIWHSNGTLLQTLKGHNNIVHSVTFSPDGQTLVSSSYDQTAKVWQVGANQPAHTLSGHQGRVYASSFSPDGKTLATASRDTTIKLWDLETGNLLQTLSGHSDRVYDVTFSPDGQWLASTGRDTHVHLRQRHMDGSFANEPARVLTLDEEDRAWNRAIEFSPDGQTLAVAGYDKAIRLWSLEGELSHTLTGHGAWVYGISFNSDGTLLASASGDKTIKLWHLDGKLLLTLAGHNDWVFNVAFHPEHSQIVSASADGKVILWKLQFELENLMKHGCDWARFYLHNNVEMDENARQLCNG</sequence>
<dbReference type="PROSITE" id="PS50104">
    <property type="entry name" value="TIR"/>
    <property type="match status" value="3"/>
</dbReference>
<keyword evidence="1 3" id="KW-0853">WD repeat</keyword>
<dbReference type="Pfam" id="PF13676">
    <property type="entry name" value="TIR_2"/>
    <property type="match status" value="3"/>
</dbReference>
<feature type="repeat" description="WD" evidence="3">
    <location>
        <begin position="879"/>
        <end position="911"/>
    </location>
</feature>
<feature type="domain" description="TIR" evidence="5">
    <location>
        <begin position="452"/>
        <end position="598"/>
    </location>
</feature>
<feature type="repeat" description="WD" evidence="3">
    <location>
        <begin position="1169"/>
        <end position="1210"/>
    </location>
</feature>
<dbReference type="PANTHER" id="PTHR44019">
    <property type="entry name" value="WD REPEAT-CONTAINING PROTEIN 55"/>
    <property type="match status" value="1"/>
</dbReference>
<dbReference type="PROSITE" id="PS50082">
    <property type="entry name" value="WD_REPEATS_2"/>
    <property type="match status" value="14"/>
</dbReference>
<feature type="repeat" description="WD" evidence="3">
    <location>
        <begin position="929"/>
        <end position="963"/>
    </location>
</feature>
<dbReference type="Pfam" id="PF00400">
    <property type="entry name" value="WD40"/>
    <property type="match status" value="14"/>
</dbReference>
<dbReference type="InterPro" id="IPR019775">
    <property type="entry name" value="WD40_repeat_CS"/>
</dbReference>
<accession>A0A125SL23</accession>
<dbReference type="SUPFAM" id="SSF50998">
    <property type="entry name" value="Quinoprotein alcohol dehydrogenase-like"/>
    <property type="match status" value="1"/>
</dbReference>
<evidence type="ECO:0000313" key="6">
    <source>
        <dbReference type="EMBL" id="AMH40424.1"/>
    </source>
</evidence>
<feature type="repeat" description="WD" evidence="3">
    <location>
        <begin position="1343"/>
        <end position="1377"/>
    </location>
</feature>
<reference evidence="6" key="1">
    <citation type="submission" date="2015-09" db="EMBL/GenBank/DDBJ databases">
        <authorList>
            <person name="Jackson K.R."/>
            <person name="Lunt B.L."/>
            <person name="Fisher J.N.B."/>
            <person name="Gardner A.V."/>
            <person name="Bailey M.E."/>
            <person name="Deus L.M."/>
            <person name="Earl A.S."/>
            <person name="Gibby P.D."/>
            <person name="Hartmann K.A."/>
            <person name="Liu J.E."/>
            <person name="Manci A.M."/>
            <person name="Nielsen D.A."/>
            <person name="Solomon M.B."/>
            <person name="Breakwell D.P."/>
            <person name="Burnett S.H."/>
            <person name="Grose J.H."/>
        </authorList>
    </citation>
    <scope>NUCLEOTIDE SEQUENCE</scope>
    <source>
        <strain evidence="6">ISBN3-Nov-94-8</strain>
    </source>
</reference>
<feature type="repeat" description="WD" evidence="3">
    <location>
        <begin position="1211"/>
        <end position="1241"/>
    </location>
</feature>
<keyword evidence="4" id="KW-0472">Membrane</keyword>
<protein>
    <submittedName>
        <fullName evidence="6">WD40 repeat-containing protein</fullName>
    </submittedName>
</protein>
<dbReference type="SUPFAM" id="SSF52200">
    <property type="entry name" value="Toll/Interleukin receptor TIR domain"/>
    <property type="match status" value="3"/>
</dbReference>
<dbReference type="PRINTS" id="PR00320">
    <property type="entry name" value="GPROTEINBRPT"/>
</dbReference>
<dbReference type="InterPro" id="IPR035897">
    <property type="entry name" value="Toll_tir_struct_dom_sf"/>
</dbReference>
<dbReference type="InterPro" id="IPR000157">
    <property type="entry name" value="TIR_dom"/>
</dbReference>
<dbReference type="Gene3D" id="3.40.50.10140">
    <property type="entry name" value="Toll/interleukin-1 receptor homology (TIR) domain"/>
    <property type="match status" value="3"/>
</dbReference>
<evidence type="ECO:0000256" key="3">
    <source>
        <dbReference type="PROSITE-ProRule" id="PRU00221"/>
    </source>
</evidence>
<feature type="domain" description="TIR" evidence="5">
    <location>
        <begin position="19"/>
        <end position="141"/>
    </location>
</feature>
<feature type="repeat" description="WD" evidence="3">
    <location>
        <begin position="1086"/>
        <end position="1117"/>
    </location>
</feature>
<dbReference type="EMBL" id="KT727016">
    <property type="protein sequence ID" value="AMH40424.1"/>
    <property type="molecule type" value="Genomic_DNA"/>
</dbReference>
<dbReference type="SMART" id="SM00320">
    <property type="entry name" value="WD40"/>
    <property type="match status" value="14"/>
</dbReference>
<dbReference type="InterPro" id="IPR015943">
    <property type="entry name" value="WD40/YVTN_repeat-like_dom_sf"/>
</dbReference>
<name>A0A125SL23_9CYAN</name>
<dbReference type="InterPro" id="IPR036322">
    <property type="entry name" value="WD40_repeat_dom_sf"/>
</dbReference>
<dbReference type="InterPro" id="IPR001680">
    <property type="entry name" value="WD40_rpt"/>
</dbReference>
<feature type="repeat" description="WD" evidence="3">
    <location>
        <begin position="838"/>
        <end position="872"/>
    </location>
</feature>
<gene>
    <name evidence="6" type="primary">ORF5</name>
</gene>
<evidence type="ECO:0000256" key="2">
    <source>
        <dbReference type="ARBA" id="ARBA00022737"/>
    </source>
</evidence>
<dbReference type="InterPro" id="IPR050505">
    <property type="entry name" value="WDR55/POC1"/>
</dbReference>
<feature type="repeat" description="WD" evidence="3">
    <location>
        <begin position="1127"/>
        <end position="1168"/>
    </location>
</feature>
<keyword evidence="4" id="KW-1133">Transmembrane helix</keyword>
<dbReference type="SMART" id="SM00255">
    <property type="entry name" value="TIR"/>
    <property type="match status" value="2"/>
</dbReference>
<dbReference type="Gene3D" id="2.130.10.10">
    <property type="entry name" value="YVTN repeat-like/Quinoprotein amine dehydrogenase"/>
    <property type="match status" value="5"/>
</dbReference>
<feature type="domain" description="TIR" evidence="5">
    <location>
        <begin position="250"/>
        <end position="380"/>
    </location>
</feature>
<feature type="repeat" description="WD" evidence="3">
    <location>
        <begin position="1270"/>
        <end position="1295"/>
    </location>
</feature>
<dbReference type="SUPFAM" id="SSF50978">
    <property type="entry name" value="WD40 repeat-like"/>
    <property type="match status" value="1"/>
</dbReference>
<evidence type="ECO:0000256" key="1">
    <source>
        <dbReference type="ARBA" id="ARBA00022574"/>
    </source>
</evidence>
<feature type="transmembrane region" description="Helical" evidence="4">
    <location>
        <begin position="691"/>
        <end position="717"/>
    </location>
</feature>
<evidence type="ECO:0000259" key="5">
    <source>
        <dbReference type="PROSITE" id="PS50104"/>
    </source>
</evidence>
<feature type="repeat" description="WD" evidence="3">
    <location>
        <begin position="1302"/>
        <end position="1336"/>
    </location>
</feature>
<dbReference type="CDD" id="cd00200">
    <property type="entry name" value="WD40"/>
    <property type="match status" value="2"/>
</dbReference>
<feature type="repeat" description="WD" evidence="3">
    <location>
        <begin position="1005"/>
        <end position="1038"/>
    </location>
</feature>